<dbReference type="Pfam" id="PF17104">
    <property type="entry name" value="YBL010C_LAA2"/>
    <property type="match status" value="1"/>
</dbReference>
<feature type="transmembrane region" description="Helical" evidence="2">
    <location>
        <begin position="16"/>
        <end position="37"/>
    </location>
</feature>
<feature type="transmembrane region" description="Helical" evidence="2">
    <location>
        <begin position="92"/>
        <end position="114"/>
    </location>
</feature>
<keyword evidence="2" id="KW-1133">Transmembrane helix</keyword>
<organism evidence="3 4">
    <name type="scientific">Cetraspora pellucida</name>
    <dbReference type="NCBI Taxonomy" id="1433469"/>
    <lineage>
        <taxon>Eukaryota</taxon>
        <taxon>Fungi</taxon>
        <taxon>Fungi incertae sedis</taxon>
        <taxon>Mucoromycota</taxon>
        <taxon>Glomeromycotina</taxon>
        <taxon>Glomeromycetes</taxon>
        <taxon>Diversisporales</taxon>
        <taxon>Gigasporaceae</taxon>
        <taxon>Cetraspora</taxon>
    </lineage>
</organism>
<feature type="transmembrane region" description="Helical" evidence="2">
    <location>
        <begin position="599"/>
        <end position="621"/>
    </location>
</feature>
<comment type="caution">
    <text evidence="3">The sequence shown here is derived from an EMBL/GenBank/DDBJ whole genome shotgun (WGS) entry which is preliminary data.</text>
</comment>
<dbReference type="InterPro" id="IPR031355">
    <property type="entry name" value="YBL010C/LAA2-like"/>
</dbReference>
<dbReference type="AlphaFoldDB" id="A0A9N9BK16"/>
<evidence type="ECO:0000313" key="3">
    <source>
        <dbReference type="EMBL" id="CAG8568479.1"/>
    </source>
</evidence>
<feature type="compositionally biased region" description="Polar residues" evidence="1">
    <location>
        <begin position="385"/>
        <end position="404"/>
    </location>
</feature>
<dbReference type="PANTHER" id="PTHR38698:SF1">
    <property type="entry name" value="FUNGAL PROTEIN"/>
    <property type="match status" value="1"/>
</dbReference>
<feature type="compositionally biased region" description="Low complexity" evidence="1">
    <location>
        <begin position="405"/>
        <end position="418"/>
    </location>
</feature>
<proteinExistence type="predicted"/>
<keyword evidence="2" id="KW-0812">Transmembrane</keyword>
<dbReference type="OrthoDB" id="5378975at2759"/>
<keyword evidence="2" id="KW-0472">Membrane</keyword>
<dbReference type="Proteomes" id="UP000789759">
    <property type="component" value="Unassembled WGS sequence"/>
</dbReference>
<evidence type="ECO:0000256" key="2">
    <source>
        <dbReference type="SAM" id="Phobius"/>
    </source>
</evidence>
<name>A0A9N9BK16_9GLOM</name>
<reference evidence="3" key="1">
    <citation type="submission" date="2021-06" db="EMBL/GenBank/DDBJ databases">
        <authorList>
            <person name="Kallberg Y."/>
            <person name="Tangrot J."/>
            <person name="Rosling A."/>
        </authorList>
    </citation>
    <scope>NUCLEOTIDE SEQUENCE</scope>
    <source>
        <strain evidence="3">FL966</strain>
    </source>
</reference>
<dbReference type="EMBL" id="CAJVQA010003176">
    <property type="protein sequence ID" value="CAG8568479.1"/>
    <property type="molecule type" value="Genomic_DNA"/>
</dbReference>
<feature type="region of interest" description="Disordered" evidence="1">
    <location>
        <begin position="375"/>
        <end position="418"/>
    </location>
</feature>
<dbReference type="PANTHER" id="PTHR38698">
    <property type="entry name" value="EXPRESSED PROTEIN"/>
    <property type="match status" value="1"/>
</dbReference>
<keyword evidence="4" id="KW-1185">Reference proteome</keyword>
<feature type="transmembrane region" description="Helical" evidence="2">
    <location>
        <begin position="120"/>
        <end position="143"/>
    </location>
</feature>
<protein>
    <submittedName>
        <fullName evidence="3">39_t:CDS:1</fullName>
    </submittedName>
</protein>
<sequence>MSSDPPSIRDQPGYDIIIPAGLVSYIPNGLSLIYLITRLLNRWWVTKRSLSMAHRVPFYIAISVNIQQRNIRRLGTESAKLSRVDLIVVRKIIGYILTFIIEWIPSVAYFISQMAMYDNIWIYTVAVVAINFGGIGNMILYIVHESWTNQYDSSEHANSIPNISESNTSGIYILSSNNSKNNQELHPQITVHNTITIEKEILTTTSGEDADNFVDSFEDFTEGTIENNPDLDGSNDEFAEFEDATLEPATNLPEQNSSGSTLVGNNLTFVSMDNKPLTEALCQVLDNIFPVTNTTPFNEASTNVSSNKGLESVFVTPTSLEIWKQISDESDEQPFRWKKSIIRKEFYSTLGIAIDALEDMKSQYIVNTTTTSSVTLPSKPIHPIPTSNKPVTLSAPVSRSSTPDSTHNNFSSSSHNNLSYGNLSKQKISHTQIDEPKQLDINLARMLCSISKETLQTFTNVQLRCIKSELLSLSSQTSDALTFWLDQREQTIMDSETYNQMIECLVGHAQKIRDGGIGGGNQAKTGWNSRGIKLMKKGSGTVASGLASLSLPFKKQRSQTNSPVTSTSVAADVFKHNGNSNDQMRSLPPRLTSAQKSKVTLSLFTTVALFAIFTVAVPPFLPCPVLDDAQRRALLEQRLKAVKLEESGRKKVVVILRNKDNITGK</sequence>
<evidence type="ECO:0000256" key="1">
    <source>
        <dbReference type="SAM" id="MobiDB-lite"/>
    </source>
</evidence>
<accession>A0A9N9BK16</accession>
<gene>
    <name evidence="3" type="ORF">CPELLU_LOCUS5538</name>
</gene>
<evidence type="ECO:0000313" key="4">
    <source>
        <dbReference type="Proteomes" id="UP000789759"/>
    </source>
</evidence>